<feature type="compositionally biased region" description="Pro residues" evidence="1">
    <location>
        <begin position="168"/>
        <end position="182"/>
    </location>
</feature>
<gene>
    <name evidence="2" type="ORF">OL599_20850</name>
</gene>
<organism evidence="2 3">
    <name type="scientific">Limobrevibacterium gyesilva</name>
    <dbReference type="NCBI Taxonomy" id="2991712"/>
    <lineage>
        <taxon>Bacteria</taxon>
        <taxon>Pseudomonadati</taxon>
        <taxon>Pseudomonadota</taxon>
        <taxon>Alphaproteobacteria</taxon>
        <taxon>Acetobacterales</taxon>
        <taxon>Acetobacteraceae</taxon>
        <taxon>Limobrevibacterium</taxon>
    </lineage>
</organism>
<evidence type="ECO:0000313" key="2">
    <source>
        <dbReference type="EMBL" id="MCW3477021.1"/>
    </source>
</evidence>
<dbReference type="RefSeq" id="WP_264715889.1">
    <property type="nucleotide sequence ID" value="NZ_JAPDNT010000028.1"/>
</dbReference>
<dbReference type="AlphaFoldDB" id="A0AA41YN98"/>
<keyword evidence="3" id="KW-1185">Reference proteome</keyword>
<evidence type="ECO:0000256" key="1">
    <source>
        <dbReference type="SAM" id="MobiDB-lite"/>
    </source>
</evidence>
<feature type="compositionally biased region" description="Low complexity" evidence="1">
    <location>
        <begin position="1"/>
        <end position="16"/>
    </location>
</feature>
<reference evidence="2" key="1">
    <citation type="submission" date="2022-09" db="EMBL/GenBank/DDBJ databases">
        <title>Rhodovastum sp. nov. RN2-1 isolated from soil in Seongnam, South Korea.</title>
        <authorList>
            <person name="Le N.T."/>
        </authorList>
    </citation>
    <scope>NUCLEOTIDE SEQUENCE</scope>
    <source>
        <strain evidence="2">RN2-1</strain>
    </source>
</reference>
<feature type="compositionally biased region" description="Polar residues" evidence="1">
    <location>
        <begin position="155"/>
        <end position="167"/>
    </location>
</feature>
<comment type="caution">
    <text evidence="2">The sequence shown here is derived from an EMBL/GenBank/DDBJ whole genome shotgun (WGS) entry which is preliminary data.</text>
</comment>
<feature type="region of interest" description="Disordered" evidence="1">
    <location>
        <begin position="1"/>
        <end position="58"/>
    </location>
</feature>
<proteinExistence type="predicted"/>
<name>A0AA41YN98_9PROT</name>
<accession>A0AA41YN98</accession>
<evidence type="ECO:0000313" key="3">
    <source>
        <dbReference type="Proteomes" id="UP001165679"/>
    </source>
</evidence>
<dbReference type="EMBL" id="JAPDNT010000028">
    <property type="protein sequence ID" value="MCW3477021.1"/>
    <property type="molecule type" value="Genomic_DNA"/>
</dbReference>
<feature type="compositionally biased region" description="Acidic residues" evidence="1">
    <location>
        <begin position="39"/>
        <end position="53"/>
    </location>
</feature>
<feature type="compositionally biased region" description="Basic and acidic residues" evidence="1">
    <location>
        <begin position="17"/>
        <end position="38"/>
    </location>
</feature>
<feature type="region of interest" description="Disordered" evidence="1">
    <location>
        <begin position="155"/>
        <end position="201"/>
    </location>
</feature>
<dbReference type="Proteomes" id="UP001165679">
    <property type="component" value="Unassembled WGS sequence"/>
</dbReference>
<reference evidence="2" key="2">
    <citation type="submission" date="2022-10" db="EMBL/GenBank/DDBJ databases">
        <authorList>
            <person name="Trinh H.N."/>
        </authorList>
    </citation>
    <scope>NUCLEOTIDE SEQUENCE</scope>
    <source>
        <strain evidence="2">RN2-1</strain>
    </source>
</reference>
<sequence>MSVDIAAATQRMQAARQSEELNERVRQARADAEQRYREAEDDDDDDDDDDDAAPAEMDQAAQIGSMLSAAPRGVRPGGSAPLAIPMPATASGGMCASVASRCAPESAACRAGGQASCYRAAACLCRANLAAGGCGSDPAGLQRCVAENEDAARRLQSTAPAYTTVPQNRPPPPARAAPPQHPETPTDWCSRQYARGGKAAC</sequence>
<protein>
    <submittedName>
        <fullName evidence="2">Uncharacterized protein</fullName>
    </submittedName>
</protein>